<evidence type="ECO:0000313" key="1">
    <source>
        <dbReference type="EMBL" id="MBO1753314.1"/>
    </source>
</evidence>
<keyword evidence="2" id="KW-1185">Reference proteome</keyword>
<dbReference type="EMBL" id="JAGEMK010000011">
    <property type="protein sequence ID" value="MBO1753314.1"/>
    <property type="molecule type" value="Genomic_DNA"/>
</dbReference>
<dbReference type="RefSeq" id="WP_208056985.1">
    <property type="nucleotide sequence ID" value="NZ_JAGEMK010000011.1"/>
</dbReference>
<name>A0A939LSH2_9CELL</name>
<proteinExistence type="predicted"/>
<organism evidence="1 2">
    <name type="scientific">Actinotalea soli</name>
    <dbReference type="NCBI Taxonomy" id="2819234"/>
    <lineage>
        <taxon>Bacteria</taxon>
        <taxon>Bacillati</taxon>
        <taxon>Actinomycetota</taxon>
        <taxon>Actinomycetes</taxon>
        <taxon>Micrococcales</taxon>
        <taxon>Cellulomonadaceae</taxon>
        <taxon>Actinotalea</taxon>
    </lineage>
</organism>
<dbReference type="Proteomes" id="UP000664209">
    <property type="component" value="Unassembled WGS sequence"/>
</dbReference>
<sequence>MRYSEFWELVDEVFGPQVGRSLAADQVLGALGDRTSREALDQGEDPRSVWRALCDAMDVPEQDRWGSDQRRPARR</sequence>
<evidence type="ECO:0000313" key="2">
    <source>
        <dbReference type="Proteomes" id="UP000664209"/>
    </source>
</evidence>
<dbReference type="Pfam" id="PF11248">
    <property type="entry name" value="DUF3046"/>
    <property type="match status" value="1"/>
</dbReference>
<protein>
    <submittedName>
        <fullName evidence="1">DUF3046 domain-containing protein</fullName>
    </submittedName>
</protein>
<comment type="caution">
    <text evidence="1">The sequence shown here is derived from an EMBL/GenBank/DDBJ whole genome shotgun (WGS) entry which is preliminary data.</text>
</comment>
<reference evidence="1" key="1">
    <citation type="submission" date="2021-03" db="EMBL/GenBank/DDBJ databases">
        <title>Actinotalea soli sp. nov., isolated from soil.</title>
        <authorList>
            <person name="Ping W."/>
            <person name="Zhang J."/>
        </authorList>
    </citation>
    <scope>NUCLEOTIDE SEQUENCE</scope>
    <source>
        <strain evidence="1">BY-33</strain>
    </source>
</reference>
<dbReference type="InterPro" id="IPR021408">
    <property type="entry name" value="DUF3046"/>
</dbReference>
<gene>
    <name evidence="1" type="ORF">J4G33_16010</name>
</gene>
<accession>A0A939LSH2</accession>
<dbReference type="AlphaFoldDB" id="A0A939LSH2"/>